<evidence type="ECO:0000256" key="1">
    <source>
        <dbReference type="ARBA" id="ARBA00004651"/>
    </source>
</evidence>
<feature type="transmembrane region" description="Helical" evidence="6">
    <location>
        <begin position="369"/>
        <end position="387"/>
    </location>
</feature>
<dbReference type="EMBL" id="CP018335">
    <property type="protein sequence ID" value="APM38315.1"/>
    <property type="molecule type" value="Genomic_DNA"/>
</dbReference>
<sequence>MSQGIVSLFIPIIVIVLAMITKRIIAALIVGILVSGILLAGGNIINGCILATEHLVNATADKESVYIIMFLFLFGAFGEIMKLSGGIKGFSELANKYVKTEKGALGSIWLVSIFTFIDCCFHVISSGTIGKALIEKTKGSKDKLAVIVNVTSCLLIILIPFATTYVGYIIGVISSALSKAGVKESAYNLYIKSIPYNFYAIVMILISIGIIFFNLKFDSIVNRIKEVKQTDEGEPHGHEAHEQCEFEEKAPPRPFNLIIPLTILILTTFFFFWYTGKNKGQGFLGAIMNAEFGESILLSAAVSIVITTVVYLIQKIPMAEIESHFLSGGNEMMPPIIVLILSWGLSGIIEDLQFAKFITNTIGPQVPTVLIPVVIFLIGCAASYFMGSAWGTWALLMPIAVPLAVTTNSNLPLVIGAVLAGGSLGDNASPLGETAILSSTIAEVPLMKHVKTILPYSIISIVISSILFIAFSFAI</sequence>
<feature type="transmembrane region" description="Helical" evidence="6">
    <location>
        <begin position="295"/>
        <end position="313"/>
    </location>
</feature>
<feature type="transmembrane region" description="Helical" evidence="6">
    <location>
        <begin position="104"/>
        <end position="124"/>
    </location>
</feature>
<evidence type="ECO:0000256" key="3">
    <source>
        <dbReference type="ARBA" id="ARBA00022692"/>
    </source>
</evidence>
<evidence type="ECO:0000256" key="2">
    <source>
        <dbReference type="ARBA" id="ARBA00022475"/>
    </source>
</evidence>
<feature type="transmembrane region" description="Helical" evidence="6">
    <location>
        <begin position="64"/>
        <end position="84"/>
    </location>
</feature>
<keyword evidence="4 6" id="KW-1133">Transmembrane helix</keyword>
<comment type="subcellular location">
    <subcellularLocation>
        <location evidence="1">Cell membrane</location>
        <topology evidence="1">Multi-pass membrane protein</topology>
    </subcellularLocation>
</comment>
<keyword evidence="2" id="KW-1003">Cell membrane</keyword>
<feature type="transmembrane region" description="Helical" evidence="6">
    <location>
        <begin position="255"/>
        <end position="275"/>
    </location>
</feature>
<evidence type="ECO:0000313" key="8">
    <source>
        <dbReference type="EMBL" id="APM38315.1"/>
    </source>
</evidence>
<dbReference type="GO" id="GO:0005886">
    <property type="term" value="C:plasma membrane"/>
    <property type="evidence" value="ECO:0007669"/>
    <property type="project" value="UniProtKB-SubCell"/>
</dbReference>
<proteinExistence type="predicted"/>
<evidence type="ECO:0000256" key="6">
    <source>
        <dbReference type="SAM" id="Phobius"/>
    </source>
</evidence>
<feature type="transmembrane region" description="Helical" evidence="6">
    <location>
        <begin position="144"/>
        <end position="176"/>
    </location>
</feature>
<feature type="domain" description="Na+/H+ antiporter NhaC-like C-terminal" evidence="7">
    <location>
        <begin position="162"/>
        <end position="472"/>
    </location>
</feature>
<feature type="transmembrane region" description="Helical" evidence="6">
    <location>
        <begin position="196"/>
        <end position="215"/>
    </location>
</feature>
<name>A0A1L5F5M1_CLOKL</name>
<feature type="transmembrane region" description="Helical" evidence="6">
    <location>
        <begin position="453"/>
        <end position="474"/>
    </location>
</feature>
<evidence type="ECO:0000256" key="5">
    <source>
        <dbReference type="ARBA" id="ARBA00023136"/>
    </source>
</evidence>
<protein>
    <recommendedName>
        <fullName evidence="7">Na+/H+ antiporter NhaC-like C-terminal domain-containing protein</fullName>
    </recommendedName>
</protein>
<feature type="transmembrane region" description="Helical" evidence="6">
    <location>
        <begin position="5"/>
        <end position="21"/>
    </location>
</feature>
<dbReference type="PANTHER" id="PTHR43478">
    <property type="entry name" value="NA+/H+ ANTIPORTER-RELATED"/>
    <property type="match status" value="1"/>
</dbReference>
<accession>A0A1L5F5M1</accession>
<dbReference type="Proteomes" id="UP000184604">
    <property type="component" value="Chromosome"/>
</dbReference>
<gene>
    <name evidence="8" type="ORF">BS101_05950</name>
</gene>
<dbReference type="Pfam" id="PF03553">
    <property type="entry name" value="Na_H_antiporter"/>
    <property type="match status" value="1"/>
</dbReference>
<feature type="transmembrane region" description="Helical" evidence="6">
    <location>
        <begin position="333"/>
        <end position="349"/>
    </location>
</feature>
<evidence type="ECO:0000259" key="7">
    <source>
        <dbReference type="Pfam" id="PF03553"/>
    </source>
</evidence>
<keyword evidence="3 6" id="KW-0812">Transmembrane</keyword>
<dbReference type="RefSeq" id="WP_073537989.1">
    <property type="nucleotide sequence ID" value="NZ_CP018335.1"/>
</dbReference>
<feature type="transmembrane region" description="Helical" evidence="6">
    <location>
        <begin position="27"/>
        <end position="52"/>
    </location>
</feature>
<evidence type="ECO:0000256" key="4">
    <source>
        <dbReference type="ARBA" id="ARBA00022989"/>
    </source>
</evidence>
<keyword evidence="5 6" id="KW-0472">Membrane</keyword>
<reference evidence="8 9" key="1">
    <citation type="submission" date="2016-12" db="EMBL/GenBank/DDBJ databases">
        <title>Complete genome sequence of Clostridium kluyveri JZZ isolated from the pit mud of a Chinese flavor liquor-making factory.</title>
        <authorList>
            <person name="Wang Y."/>
        </authorList>
    </citation>
    <scope>NUCLEOTIDE SEQUENCE [LARGE SCALE GENOMIC DNA]</scope>
    <source>
        <strain evidence="8 9">JZZ</strain>
    </source>
</reference>
<organism evidence="8 9">
    <name type="scientific">Clostridium kluyveri</name>
    <dbReference type="NCBI Taxonomy" id="1534"/>
    <lineage>
        <taxon>Bacteria</taxon>
        <taxon>Bacillati</taxon>
        <taxon>Bacillota</taxon>
        <taxon>Clostridia</taxon>
        <taxon>Eubacteriales</taxon>
        <taxon>Clostridiaceae</taxon>
        <taxon>Clostridium</taxon>
    </lineage>
</organism>
<dbReference type="PANTHER" id="PTHR43478:SF1">
    <property type="entry name" value="NA+_H+ ANTIPORTER NHAC-LIKE C-TERMINAL DOMAIN-CONTAINING PROTEIN"/>
    <property type="match status" value="1"/>
</dbReference>
<dbReference type="OrthoDB" id="9762978at2"/>
<dbReference type="AlphaFoldDB" id="A0A1L5F5M1"/>
<dbReference type="InterPro" id="IPR018461">
    <property type="entry name" value="Na/H_Antiport_NhaC-like_C"/>
</dbReference>
<evidence type="ECO:0000313" key="9">
    <source>
        <dbReference type="Proteomes" id="UP000184604"/>
    </source>
</evidence>